<dbReference type="Proteomes" id="UP001055811">
    <property type="component" value="Linkage Group LG09"/>
</dbReference>
<evidence type="ECO:0000313" key="1">
    <source>
        <dbReference type="EMBL" id="KAI3689731.1"/>
    </source>
</evidence>
<reference evidence="1 2" key="2">
    <citation type="journal article" date="2022" name="Mol. Ecol. Resour.">
        <title>The genomes of chicory, endive, great burdock and yacon provide insights into Asteraceae paleo-polyploidization history and plant inulin production.</title>
        <authorList>
            <person name="Fan W."/>
            <person name="Wang S."/>
            <person name="Wang H."/>
            <person name="Wang A."/>
            <person name="Jiang F."/>
            <person name="Liu H."/>
            <person name="Zhao H."/>
            <person name="Xu D."/>
            <person name="Zhang Y."/>
        </authorList>
    </citation>
    <scope>NUCLEOTIDE SEQUENCE [LARGE SCALE GENOMIC DNA]</scope>
    <source>
        <strain evidence="2">cv. Punajuju</strain>
        <tissue evidence="1">Leaves</tissue>
    </source>
</reference>
<protein>
    <submittedName>
        <fullName evidence="1">Uncharacterized protein</fullName>
    </submittedName>
</protein>
<accession>A0ACB8YWX8</accession>
<keyword evidence="2" id="KW-1185">Reference proteome</keyword>
<name>A0ACB8YWX8_CICIN</name>
<comment type="caution">
    <text evidence="1">The sequence shown here is derived from an EMBL/GenBank/DDBJ whole genome shotgun (WGS) entry which is preliminary data.</text>
</comment>
<gene>
    <name evidence="1" type="ORF">L2E82_47697</name>
</gene>
<proteinExistence type="predicted"/>
<sequence>MIDASLMRLQIDFAMRLQKLRFPFLPPSHRLVGFLFLYMDAFWVGVCAMDQKGCTNNNYASREMCKKCGQPKALAAMPAITMRGASPQTHQHYLSRIQGGNSKTKDFSASGLKLLVEEHSIPESKFEIRADVVAFLWLYTSI</sequence>
<organism evidence="1 2">
    <name type="scientific">Cichorium intybus</name>
    <name type="common">Chicory</name>
    <dbReference type="NCBI Taxonomy" id="13427"/>
    <lineage>
        <taxon>Eukaryota</taxon>
        <taxon>Viridiplantae</taxon>
        <taxon>Streptophyta</taxon>
        <taxon>Embryophyta</taxon>
        <taxon>Tracheophyta</taxon>
        <taxon>Spermatophyta</taxon>
        <taxon>Magnoliopsida</taxon>
        <taxon>eudicotyledons</taxon>
        <taxon>Gunneridae</taxon>
        <taxon>Pentapetalae</taxon>
        <taxon>asterids</taxon>
        <taxon>campanulids</taxon>
        <taxon>Asterales</taxon>
        <taxon>Asteraceae</taxon>
        <taxon>Cichorioideae</taxon>
        <taxon>Cichorieae</taxon>
        <taxon>Cichoriinae</taxon>
        <taxon>Cichorium</taxon>
    </lineage>
</organism>
<reference evidence="2" key="1">
    <citation type="journal article" date="2022" name="Mol. Ecol. Resour.">
        <title>The genomes of chicory, endive, great burdock and yacon provide insights into Asteraceae palaeo-polyploidization history and plant inulin production.</title>
        <authorList>
            <person name="Fan W."/>
            <person name="Wang S."/>
            <person name="Wang H."/>
            <person name="Wang A."/>
            <person name="Jiang F."/>
            <person name="Liu H."/>
            <person name="Zhao H."/>
            <person name="Xu D."/>
            <person name="Zhang Y."/>
        </authorList>
    </citation>
    <scope>NUCLEOTIDE SEQUENCE [LARGE SCALE GENOMIC DNA]</scope>
    <source>
        <strain evidence="2">cv. Punajuju</strain>
    </source>
</reference>
<evidence type="ECO:0000313" key="2">
    <source>
        <dbReference type="Proteomes" id="UP001055811"/>
    </source>
</evidence>
<dbReference type="EMBL" id="CM042017">
    <property type="protein sequence ID" value="KAI3689731.1"/>
    <property type="molecule type" value="Genomic_DNA"/>
</dbReference>